<dbReference type="EMBL" id="CP004006">
    <property type="protein sequence ID" value="AHE65942.1"/>
    <property type="molecule type" value="Genomic_DNA"/>
</dbReference>
<dbReference type="Gene3D" id="3.30.1840.10">
    <property type="entry name" value="Polyphosphate kinase middle domain"/>
    <property type="match status" value="1"/>
</dbReference>
<sequence>MFNKSLNFIISLSGKDAFDRNINYAVVHAPRSLPRLIRLPSELCGEGSHFVYLSSIIKTHINHFFPGMEIGGCYAFRLTRNSDISLRDEEAEDLAAAVQRELFSRHYGHVVRLEIDKQCPQPITDFLLQKYHLRHEDTYYCDGPVNIQRYLQAINSISRPDLNYPPFTAQFPTFLKHKNNVFGMLDEQDILLHHPFQSFDMVIDFVRQAAADPNVFAIKQTLYRTRFDSIMVQALVEAARSGKEVTAVIELRARFDEESNLRLANRLHEAGALVLYGVVGFKTHAKMTLVVRRVHGKLKRYVHLGTGNYHEETAKRYTDIGLLTANPAITADTQIIFQQLTGLGKTIKLKELCHSPFTLQKNLLQLIEQCIATAKKRKHAEIIIKVNGLTDLTMIQALYTASQAGVKITLIVRSVCCLLPGIKGVSENIRVLSIVGRFLEHHRVYYFCMGKEEYYYCSSADLMERNLYNRIEVMFPILEEGCRQRIKHEILKNYLKDTKDAWEMQSDGTYKPLRNGTYSAQEKLLELYNETIS</sequence>
<dbReference type="GO" id="GO:0006799">
    <property type="term" value="P:polyphosphate biosynthetic process"/>
    <property type="evidence" value="ECO:0007669"/>
    <property type="project" value="InterPro"/>
</dbReference>
<dbReference type="InterPro" id="IPR003414">
    <property type="entry name" value="PP_kinase"/>
</dbReference>
<dbReference type="Pfam" id="PF02503">
    <property type="entry name" value="PP_kinase"/>
    <property type="match status" value="1"/>
</dbReference>
<dbReference type="STRING" id="1268635.Loa_00353"/>
<dbReference type="KEGG" id="lok:Loa_00353"/>
<dbReference type="InterPro" id="IPR036830">
    <property type="entry name" value="PP_kinase_middle_dom_sf"/>
</dbReference>
<comment type="function">
    <text evidence="1">Catalyzes the reversible transfer of the terminal phosphate of ATP to form a long-chain polyphosphate (polyP).</text>
</comment>
<dbReference type="GO" id="GO:0008976">
    <property type="term" value="F:polyphosphate kinase activity"/>
    <property type="evidence" value="ECO:0007669"/>
    <property type="project" value="UniProtKB-EC"/>
</dbReference>
<dbReference type="NCBIfam" id="NF003918">
    <property type="entry name" value="PRK05443.1-2"/>
    <property type="match status" value="1"/>
</dbReference>
<dbReference type="Gene3D" id="3.30.870.10">
    <property type="entry name" value="Endonuclease Chain A"/>
    <property type="match status" value="2"/>
</dbReference>
<dbReference type="Proteomes" id="UP000018838">
    <property type="component" value="Chromosome"/>
</dbReference>
<accession>W0BBE9</accession>
<reference evidence="5 6" key="1">
    <citation type="journal article" date="2013" name="Int. J. Med. Microbiol.">
        <title>Legionella oakridgensis ATCC 33761 genome sequence and phenotypic characterization reveals its replication capacity in amoebae.</title>
        <authorList>
            <person name="Brzuszkiewicz E."/>
            <person name="Schulz T."/>
            <person name="Rydzewski K."/>
            <person name="Daniel R."/>
            <person name="Gillmaier N."/>
            <person name="Dittmann C."/>
            <person name="Holland G."/>
            <person name="Schunder E."/>
            <person name="Lautner M."/>
            <person name="Eisenreich W."/>
            <person name="Luck C."/>
            <person name="Heuner K."/>
        </authorList>
    </citation>
    <scope>NUCLEOTIDE SEQUENCE [LARGE SCALE GENOMIC DNA]</scope>
    <source>
        <strain>OR-10</strain>
        <strain evidence="6">ATCC 33761</strain>
    </source>
</reference>
<dbReference type="CDD" id="cd09168">
    <property type="entry name" value="PLDc_PaPPK1_C2_like"/>
    <property type="match status" value="1"/>
</dbReference>
<name>W0BBE9_9GAMM</name>
<evidence type="ECO:0000313" key="5">
    <source>
        <dbReference type="EMBL" id="AHE65942.1"/>
    </source>
</evidence>
<dbReference type="Pfam" id="PF17941">
    <property type="entry name" value="PP_kinase_C_1"/>
    <property type="match status" value="1"/>
</dbReference>
<feature type="domain" description="Polyphosphate kinase C-terminal" evidence="3">
    <location>
        <begin position="353"/>
        <end position="515"/>
    </location>
</feature>
<comment type="PTM">
    <text evidence="1">An intermediate of this reaction is the autophosphorylated ppk in which a phosphate is covalently linked to a histidine residue through a N-P bond.</text>
</comment>
<organism evidence="5 6">
    <name type="scientific">Legionella oakridgensis ATCC 33761 = DSM 21215</name>
    <dbReference type="NCBI Taxonomy" id="1268635"/>
    <lineage>
        <taxon>Bacteria</taxon>
        <taxon>Pseudomonadati</taxon>
        <taxon>Pseudomonadota</taxon>
        <taxon>Gammaproteobacteria</taxon>
        <taxon>Legionellales</taxon>
        <taxon>Legionellaceae</taxon>
        <taxon>Legionella</taxon>
    </lineage>
</organism>
<evidence type="ECO:0000313" key="6">
    <source>
        <dbReference type="Proteomes" id="UP000018838"/>
    </source>
</evidence>
<evidence type="ECO:0000259" key="2">
    <source>
        <dbReference type="Pfam" id="PF02503"/>
    </source>
</evidence>
<proteinExistence type="inferred from homology"/>
<keyword evidence="1" id="KW-0597">Phosphoprotein</keyword>
<dbReference type="HOGENOM" id="CLU_009678_1_1_6"/>
<dbReference type="SUPFAM" id="SSF143724">
    <property type="entry name" value="PHP14-like"/>
    <property type="match status" value="1"/>
</dbReference>
<dbReference type="AlphaFoldDB" id="W0BBE9"/>
<dbReference type="eggNOG" id="COG0855">
    <property type="taxonomic scope" value="Bacteria"/>
</dbReference>
<dbReference type="InterPro" id="IPR025200">
    <property type="entry name" value="PPK_C_dom2"/>
</dbReference>
<feature type="domain" description="Polyphosphate kinase middle" evidence="2">
    <location>
        <begin position="3"/>
        <end position="151"/>
    </location>
</feature>
<dbReference type="GO" id="GO:0009358">
    <property type="term" value="C:polyphosphate kinase complex"/>
    <property type="evidence" value="ECO:0007669"/>
    <property type="project" value="InterPro"/>
</dbReference>
<dbReference type="Pfam" id="PF13090">
    <property type="entry name" value="PP_kinase_C"/>
    <property type="match status" value="1"/>
</dbReference>
<dbReference type="EC" id="2.7.4.1" evidence="1"/>
<dbReference type="NCBIfam" id="TIGR03705">
    <property type="entry name" value="poly_P_kin"/>
    <property type="match status" value="1"/>
</dbReference>
<keyword evidence="6" id="KW-1185">Reference proteome</keyword>
<gene>
    <name evidence="5" type="ORF">Loa_00353</name>
</gene>
<dbReference type="PANTHER" id="PTHR30218:SF0">
    <property type="entry name" value="POLYPHOSPHATE KINASE"/>
    <property type="match status" value="1"/>
</dbReference>
<evidence type="ECO:0000259" key="4">
    <source>
        <dbReference type="Pfam" id="PF17941"/>
    </source>
</evidence>
<dbReference type="InterPro" id="IPR041108">
    <property type="entry name" value="PP_kinase_C_1"/>
</dbReference>
<feature type="domain" description="Polyphosphate kinase C-terminal" evidence="4">
    <location>
        <begin position="181"/>
        <end position="343"/>
    </location>
</feature>
<dbReference type="PANTHER" id="PTHR30218">
    <property type="entry name" value="POLYPHOSPHATE KINASE"/>
    <property type="match status" value="1"/>
</dbReference>
<dbReference type="InterPro" id="IPR024953">
    <property type="entry name" value="PP_kinase_middle"/>
</dbReference>
<evidence type="ECO:0000259" key="3">
    <source>
        <dbReference type="Pfam" id="PF13090"/>
    </source>
</evidence>
<dbReference type="PATRIC" id="fig|1268635.3.peg.357"/>
<comment type="catalytic activity">
    <reaction evidence="1">
        <text>[phosphate](n) + ATP = [phosphate](n+1) + ADP</text>
        <dbReference type="Rhea" id="RHEA:19573"/>
        <dbReference type="Rhea" id="RHEA-COMP:9859"/>
        <dbReference type="Rhea" id="RHEA-COMP:14280"/>
        <dbReference type="ChEBI" id="CHEBI:16838"/>
        <dbReference type="ChEBI" id="CHEBI:30616"/>
        <dbReference type="ChEBI" id="CHEBI:456216"/>
        <dbReference type="EC" id="2.7.4.1"/>
    </reaction>
</comment>
<keyword evidence="1 5" id="KW-0808">Transferase</keyword>
<protein>
    <recommendedName>
        <fullName evidence="1">Polyphosphate kinase</fullName>
        <ecNumber evidence="1">2.7.4.1</ecNumber>
    </recommendedName>
</protein>
<dbReference type="SUPFAM" id="SSF56024">
    <property type="entry name" value="Phospholipase D/nuclease"/>
    <property type="match status" value="2"/>
</dbReference>
<evidence type="ECO:0000256" key="1">
    <source>
        <dbReference type="RuleBase" id="RU003800"/>
    </source>
</evidence>
<keyword evidence="5" id="KW-0418">Kinase</keyword>
<comment type="similarity">
    <text evidence="1">Belongs to the polyphosphate kinase 1 (PPK1) family.</text>
</comment>